<dbReference type="InterPro" id="IPR044398">
    <property type="entry name" value="Globin-sensor_dom"/>
</dbReference>
<dbReference type="InterPro" id="IPR039379">
    <property type="entry name" value="Protoglobin_sensor_dom"/>
</dbReference>
<dbReference type="Proteomes" id="UP000256900">
    <property type="component" value="Unassembled WGS sequence"/>
</dbReference>
<evidence type="ECO:0000313" key="4">
    <source>
        <dbReference type="EMBL" id="REF87479.1"/>
    </source>
</evidence>
<dbReference type="GO" id="GO:0019825">
    <property type="term" value="F:oxygen binding"/>
    <property type="evidence" value="ECO:0007669"/>
    <property type="project" value="InterPro"/>
</dbReference>
<dbReference type="GO" id="GO:0007165">
    <property type="term" value="P:signal transduction"/>
    <property type="evidence" value="ECO:0007669"/>
    <property type="project" value="UniProtKB-KW"/>
</dbReference>
<dbReference type="Pfam" id="PF00015">
    <property type="entry name" value="MCPsignal"/>
    <property type="match status" value="1"/>
</dbReference>
<evidence type="ECO:0000256" key="2">
    <source>
        <dbReference type="PROSITE-ProRule" id="PRU00284"/>
    </source>
</evidence>
<keyword evidence="1 2" id="KW-0807">Transducer</keyword>
<dbReference type="InterPro" id="IPR009050">
    <property type="entry name" value="Globin-like_sf"/>
</dbReference>
<evidence type="ECO:0000259" key="3">
    <source>
        <dbReference type="PROSITE" id="PS50111"/>
    </source>
</evidence>
<organism evidence="4 5">
    <name type="scientific">Methylovirgula ligni</name>
    <dbReference type="NCBI Taxonomy" id="569860"/>
    <lineage>
        <taxon>Bacteria</taxon>
        <taxon>Pseudomonadati</taxon>
        <taxon>Pseudomonadota</taxon>
        <taxon>Alphaproteobacteria</taxon>
        <taxon>Hyphomicrobiales</taxon>
        <taxon>Beijerinckiaceae</taxon>
        <taxon>Methylovirgula</taxon>
    </lineage>
</organism>
<keyword evidence="5" id="KW-1185">Reference proteome</keyword>
<dbReference type="PANTHER" id="PTHR32089">
    <property type="entry name" value="METHYL-ACCEPTING CHEMOTAXIS PROTEIN MCPB"/>
    <property type="match status" value="1"/>
</dbReference>
<dbReference type="InterPro" id="IPR004089">
    <property type="entry name" value="MCPsignal_dom"/>
</dbReference>
<dbReference type="SUPFAM" id="SSF58104">
    <property type="entry name" value="Methyl-accepting chemotaxis protein (MCP) signaling domain"/>
    <property type="match status" value="1"/>
</dbReference>
<dbReference type="PROSITE" id="PS50111">
    <property type="entry name" value="CHEMOTAXIS_TRANSDUC_2"/>
    <property type="match status" value="1"/>
</dbReference>
<name>A0A3D9Z2D9_9HYPH</name>
<gene>
    <name evidence="4" type="ORF">DES32_1102</name>
</gene>
<dbReference type="EMBL" id="QUMO01000002">
    <property type="protein sequence ID" value="REF87479.1"/>
    <property type="molecule type" value="Genomic_DNA"/>
</dbReference>
<protein>
    <submittedName>
        <fullName evidence="4">Methyl-accepting chemotaxis protein (MCP) signaling protein</fullName>
    </submittedName>
</protein>
<evidence type="ECO:0000313" key="5">
    <source>
        <dbReference type="Proteomes" id="UP000256900"/>
    </source>
</evidence>
<dbReference type="CDD" id="cd01068">
    <property type="entry name" value="globin_sensor"/>
    <property type="match status" value="1"/>
</dbReference>
<dbReference type="InterPro" id="IPR012292">
    <property type="entry name" value="Globin/Proto"/>
</dbReference>
<dbReference type="Gene3D" id="1.10.287.950">
    <property type="entry name" value="Methyl-accepting chemotaxis protein"/>
    <property type="match status" value="1"/>
</dbReference>
<feature type="domain" description="Methyl-accepting transducer" evidence="3">
    <location>
        <begin position="184"/>
        <end position="413"/>
    </location>
</feature>
<dbReference type="Pfam" id="PF11563">
    <property type="entry name" value="Protoglobin"/>
    <property type="match status" value="1"/>
</dbReference>
<dbReference type="SMART" id="SM00283">
    <property type="entry name" value="MA"/>
    <property type="match status" value="1"/>
</dbReference>
<dbReference type="GO" id="GO:0020037">
    <property type="term" value="F:heme binding"/>
    <property type="evidence" value="ECO:0007669"/>
    <property type="project" value="InterPro"/>
</dbReference>
<evidence type="ECO:0000256" key="1">
    <source>
        <dbReference type="ARBA" id="ARBA00023224"/>
    </source>
</evidence>
<dbReference type="Gene3D" id="1.10.490.10">
    <property type="entry name" value="Globins"/>
    <property type="match status" value="1"/>
</dbReference>
<accession>A0A3D9Z2D9</accession>
<proteinExistence type="predicted"/>
<dbReference type="AlphaFoldDB" id="A0A3D9Z2D9"/>
<sequence length="447" mass="47673">MNQQQNIAARLQFHCIDTATRDTLRASREYLLPLLPGILDRFYTHVLKTPQTARLFTSDAHVQHAKAMQLKHWGLLFQGRFEDEYVAAVTRVGEAHYRINLEPQWYIGAYDFLLGELLEAIGPKRGWTLFRRHHGDTAALQKAVTKAIMLDMDYAIAVYLEAGKRDRALIDRLGGTLRDSVGAIVTSLSTAATDMHTAAEELTQSAETTMGRVGAVATATERTSGNIYAVATATEAVAEAISEISRQVKTASAVTAKAVAISGNAVAKMEKLSEASEQIRAVLDLINRIAGQTNLLALNATIEAARAGEAGRGFAVVAQEVKMLASQTSGATVEIGAQIDDVRGLIAETAGGIGAIAEVVRQINGISDAIASSMHKQDAATKQIATTIQQISHGTAEVSESMSDVNRAAETTGSGASHVLSSARDLATQAGRLHQDVLDFLSQVAAA</sequence>
<dbReference type="GO" id="GO:0016020">
    <property type="term" value="C:membrane"/>
    <property type="evidence" value="ECO:0007669"/>
    <property type="project" value="InterPro"/>
</dbReference>
<dbReference type="OrthoDB" id="266313at2"/>
<dbReference type="SUPFAM" id="SSF46458">
    <property type="entry name" value="Globin-like"/>
    <property type="match status" value="1"/>
</dbReference>
<dbReference type="PANTHER" id="PTHR32089:SF112">
    <property type="entry name" value="LYSOZYME-LIKE PROTEIN-RELATED"/>
    <property type="match status" value="1"/>
</dbReference>
<comment type="caution">
    <text evidence="4">The sequence shown here is derived from an EMBL/GenBank/DDBJ whole genome shotgun (WGS) entry which is preliminary data.</text>
</comment>
<reference evidence="4 5" key="1">
    <citation type="submission" date="2018-08" db="EMBL/GenBank/DDBJ databases">
        <title>Genomic Encyclopedia of Type Strains, Phase IV (KMG-IV): sequencing the most valuable type-strain genomes for metagenomic binning, comparative biology and taxonomic classification.</title>
        <authorList>
            <person name="Goeker M."/>
        </authorList>
    </citation>
    <scope>NUCLEOTIDE SEQUENCE [LARGE SCALE GENOMIC DNA]</scope>
    <source>
        <strain evidence="4 5">BW863</strain>
    </source>
</reference>